<dbReference type="InterPro" id="IPR028096">
    <property type="entry name" value="EfeO_Cupredoxin"/>
</dbReference>
<dbReference type="Proteomes" id="UP000176741">
    <property type="component" value="Unassembled WGS sequence"/>
</dbReference>
<feature type="compositionally biased region" description="Low complexity" evidence="3">
    <location>
        <begin position="1"/>
        <end position="17"/>
    </location>
</feature>
<dbReference type="GO" id="GO:0046872">
    <property type="term" value="F:metal ion binding"/>
    <property type="evidence" value="ECO:0007669"/>
    <property type="project" value="UniProtKB-KW"/>
</dbReference>
<comment type="caution">
    <text evidence="6">The sequence shown here is derived from an EMBL/GenBank/DDBJ whole genome shotgun (WGS) entry which is preliminary data.</text>
</comment>
<name>A0A1F7Y2Y4_9BACT</name>
<evidence type="ECO:0000256" key="1">
    <source>
        <dbReference type="ARBA" id="ARBA00022723"/>
    </source>
</evidence>
<dbReference type="SUPFAM" id="SSF49503">
    <property type="entry name" value="Cupredoxins"/>
    <property type="match status" value="1"/>
</dbReference>
<reference evidence="6 7" key="1">
    <citation type="journal article" date="2016" name="Nat. Commun.">
        <title>Thousands of microbial genomes shed light on interconnected biogeochemical processes in an aquifer system.</title>
        <authorList>
            <person name="Anantharaman K."/>
            <person name="Brown C.T."/>
            <person name="Hug L.A."/>
            <person name="Sharon I."/>
            <person name="Castelle C.J."/>
            <person name="Probst A.J."/>
            <person name="Thomas B.C."/>
            <person name="Singh A."/>
            <person name="Wilkins M.J."/>
            <person name="Karaoz U."/>
            <person name="Brodie E.L."/>
            <person name="Williams K.H."/>
            <person name="Hubbard S.S."/>
            <person name="Banfield J.F."/>
        </authorList>
    </citation>
    <scope>NUCLEOTIDE SEQUENCE [LARGE SCALE GENOMIC DNA]</scope>
</reference>
<accession>A0A1F7Y2Y4</accession>
<keyword evidence="4" id="KW-0472">Membrane</keyword>
<sequence>MDETQTNQEQQAEQVTQEPKKSNTLLIGGAVAAVILIAGFFLFSMRKTVPGEPQVIGESTNLDQSSENVGQTESSITSQPDENSQLKEITVEASSFYYDPKEIRIKLGDTVRINLTAKDLTHDFNVDEFGVDGPVIKAGETTTIEFVADQTGEFEYYCSVGQHRANGQVGTLIVEE</sequence>
<feature type="region of interest" description="Disordered" evidence="3">
    <location>
        <begin position="1"/>
        <end position="21"/>
    </location>
</feature>
<evidence type="ECO:0000256" key="3">
    <source>
        <dbReference type="SAM" id="MobiDB-lite"/>
    </source>
</evidence>
<dbReference type="InterPro" id="IPR050845">
    <property type="entry name" value="Cu-binding_ET"/>
</dbReference>
<feature type="compositionally biased region" description="Polar residues" evidence="3">
    <location>
        <begin position="57"/>
        <end position="85"/>
    </location>
</feature>
<dbReference type="PANTHER" id="PTHR38439:SF3">
    <property type="entry name" value="COPPER-RESISTANT CUPROPROTEIN COPI"/>
    <property type="match status" value="1"/>
</dbReference>
<evidence type="ECO:0000313" key="7">
    <source>
        <dbReference type="Proteomes" id="UP000176741"/>
    </source>
</evidence>
<evidence type="ECO:0000259" key="5">
    <source>
        <dbReference type="Pfam" id="PF13473"/>
    </source>
</evidence>
<dbReference type="EMBL" id="MGGD01000024">
    <property type="protein sequence ID" value="OGM20905.1"/>
    <property type="molecule type" value="Genomic_DNA"/>
</dbReference>
<dbReference type="Pfam" id="PF13473">
    <property type="entry name" value="Cupredoxin_1"/>
    <property type="match status" value="1"/>
</dbReference>
<feature type="transmembrane region" description="Helical" evidence="4">
    <location>
        <begin position="25"/>
        <end position="43"/>
    </location>
</feature>
<evidence type="ECO:0000256" key="4">
    <source>
        <dbReference type="SAM" id="Phobius"/>
    </source>
</evidence>
<organism evidence="6 7">
    <name type="scientific">Candidatus Woesebacteria bacterium RIFCSPHIGHO2_01_FULL_38_26b</name>
    <dbReference type="NCBI Taxonomy" id="1802491"/>
    <lineage>
        <taxon>Bacteria</taxon>
        <taxon>Candidatus Woeseibacteriota</taxon>
    </lineage>
</organism>
<keyword evidence="2" id="KW-0186">Copper</keyword>
<keyword evidence="4" id="KW-1133">Transmembrane helix</keyword>
<dbReference type="AlphaFoldDB" id="A0A1F7Y2Y4"/>
<feature type="region of interest" description="Disordered" evidence="3">
    <location>
        <begin position="54"/>
        <end position="85"/>
    </location>
</feature>
<feature type="domain" description="EfeO-type cupredoxin-like" evidence="5">
    <location>
        <begin position="78"/>
        <end position="169"/>
    </location>
</feature>
<dbReference type="PANTHER" id="PTHR38439">
    <property type="entry name" value="AURACYANIN-B"/>
    <property type="match status" value="1"/>
</dbReference>
<dbReference type="InterPro" id="IPR008972">
    <property type="entry name" value="Cupredoxin"/>
</dbReference>
<protein>
    <recommendedName>
        <fullName evidence="5">EfeO-type cupredoxin-like domain-containing protein</fullName>
    </recommendedName>
</protein>
<proteinExistence type="predicted"/>
<gene>
    <name evidence="6" type="ORF">A2771_03090</name>
</gene>
<evidence type="ECO:0000313" key="6">
    <source>
        <dbReference type="EMBL" id="OGM20905.1"/>
    </source>
</evidence>
<keyword evidence="1" id="KW-0479">Metal-binding</keyword>
<evidence type="ECO:0000256" key="2">
    <source>
        <dbReference type="ARBA" id="ARBA00023008"/>
    </source>
</evidence>
<dbReference type="Gene3D" id="2.60.40.420">
    <property type="entry name" value="Cupredoxins - blue copper proteins"/>
    <property type="match status" value="1"/>
</dbReference>
<keyword evidence="4" id="KW-0812">Transmembrane</keyword>